<dbReference type="GO" id="GO:0032154">
    <property type="term" value="C:cleavage furrow"/>
    <property type="evidence" value="ECO:0007669"/>
    <property type="project" value="TreeGrafter"/>
</dbReference>
<dbReference type="InterPro" id="IPR002219">
    <property type="entry name" value="PKC_DAG/PE"/>
</dbReference>
<keyword evidence="1" id="KW-0479">Metal-binding</keyword>
<name>A0A8C3M6G5_GEOPR</name>
<dbReference type="Gene3D" id="1.10.555.10">
    <property type="entry name" value="Rho GTPase activation protein"/>
    <property type="match status" value="1"/>
</dbReference>
<dbReference type="SUPFAM" id="SSF57889">
    <property type="entry name" value="Cysteine-rich domain"/>
    <property type="match status" value="1"/>
</dbReference>
<keyword evidence="2" id="KW-0862">Zinc</keyword>
<reference evidence="5" key="1">
    <citation type="submission" date="2020-02" db="EMBL/GenBank/DDBJ databases">
        <authorList>
            <person name="Enbody D E."/>
            <person name="Pettersson E M."/>
        </authorList>
    </citation>
    <scope>NUCLEOTIDE SEQUENCE [LARGE SCALE GENOMIC DNA]</scope>
</reference>
<dbReference type="Pfam" id="PF00130">
    <property type="entry name" value="C1_1"/>
    <property type="match status" value="1"/>
</dbReference>
<evidence type="ECO:0000256" key="2">
    <source>
        <dbReference type="ARBA" id="ARBA00022833"/>
    </source>
</evidence>
<dbReference type="GO" id="GO:0097149">
    <property type="term" value="C:centralspindlin complex"/>
    <property type="evidence" value="ECO:0007669"/>
    <property type="project" value="TreeGrafter"/>
</dbReference>
<accession>A0A8C3M6G5</accession>
<dbReference type="Gene3D" id="3.30.60.20">
    <property type="match status" value="1"/>
</dbReference>
<dbReference type="GO" id="GO:0007266">
    <property type="term" value="P:Rho protein signal transduction"/>
    <property type="evidence" value="ECO:0007669"/>
    <property type="project" value="TreeGrafter"/>
</dbReference>
<dbReference type="GO" id="GO:0030496">
    <property type="term" value="C:midbody"/>
    <property type="evidence" value="ECO:0007669"/>
    <property type="project" value="TreeGrafter"/>
</dbReference>
<dbReference type="InterPro" id="IPR046349">
    <property type="entry name" value="C1-like_sf"/>
</dbReference>
<dbReference type="Ensembl" id="ENSCPVT00000000647.2">
    <property type="protein sequence ID" value="ENSCPVP00000000619.2"/>
    <property type="gene ID" value="ENSCPVG00000000493.2"/>
</dbReference>
<proteinExistence type="predicted"/>
<dbReference type="PROSITE" id="PS50238">
    <property type="entry name" value="RHOGAP"/>
    <property type="match status" value="1"/>
</dbReference>
<reference evidence="5" key="3">
    <citation type="submission" date="2025-09" db="UniProtKB">
        <authorList>
            <consortium name="Ensembl"/>
        </authorList>
    </citation>
    <scope>IDENTIFICATION</scope>
</reference>
<dbReference type="SUPFAM" id="SSF48350">
    <property type="entry name" value="GTPase activation domain, GAP"/>
    <property type="match status" value="1"/>
</dbReference>
<feature type="region of interest" description="Disordered" evidence="4">
    <location>
        <begin position="618"/>
        <end position="639"/>
    </location>
</feature>
<dbReference type="Proteomes" id="UP000694382">
    <property type="component" value="Chromosome 7"/>
</dbReference>
<dbReference type="PROSITE" id="PS00479">
    <property type="entry name" value="ZF_DAG_PE_1"/>
    <property type="match status" value="1"/>
</dbReference>
<protein>
    <submittedName>
        <fullName evidence="5">Uncharacterized protein</fullName>
    </submittedName>
</protein>
<dbReference type="PANTHER" id="PTHR46199">
    <property type="entry name" value="RAC GTPASE-ACTIVATING PROTEIN 1"/>
    <property type="match status" value="1"/>
</dbReference>
<accession>A0A8U8CAW1</accession>
<dbReference type="CDD" id="cd04382">
    <property type="entry name" value="RhoGAP_MgcRacGAP"/>
    <property type="match status" value="1"/>
</dbReference>
<dbReference type="GO" id="GO:0046872">
    <property type="term" value="F:metal ion binding"/>
    <property type="evidence" value="ECO:0007669"/>
    <property type="project" value="UniProtKB-KW"/>
</dbReference>
<dbReference type="PANTHER" id="PTHR46199:SF4">
    <property type="entry name" value="RAC GTPASE-ACTIVATING PROTEIN 1"/>
    <property type="match status" value="1"/>
</dbReference>
<dbReference type="InterPro" id="IPR008936">
    <property type="entry name" value="Rho_GTPase_activation_prot"/>
</dbReference>
<sequence length="639" mass="69869">MLRQRCGRLLARLEQGLQLLELGGSVEEDCIRIARCFEATRQRCCRLEQDGRRAREQLARVEAERAALEVKLKHARNQVEVEMKKRHRAEAELEKQERKLQLVLELLMREPWGSEALSREQCSVLSALAGRRLGAASAPIRRSSAVDESCQSLLSHSDISYDRTEDDVDVDMTVAWTLKRKAPDRQRVSLAPQVGPVVMAKRHRSSVVPHNAMSVPSMPPPAEVPGPADNLLPAVLVPQRRSRQGHRVSARAGLPPRPPPSAELTTVWGTSEDAGCRAAGQESHTEGSSVGQPAPAPFPSPPQSLPAVQHKFTSKTVIRPEPCGVCGSRIRFGKTAIKCCQCQLLLHTKCREQCPSLCTPRPHHHAWPREGVLADFAPSTPPLVPTLVVQCVTEVEKRGLTETGLYRVPGAEQLVRDWERKLLRAGGALPALSSVTDIHVVCGVLKDFLRGLKEPLVTFSLHPAFLKAADIPDDAASDTALRHVVSKLPPANRDTLAFLMLHLLRVSHSPDCKMDVLNLSRVFGPTLVGYSSANPTPLAIMEDTPRQCKVVARLLSLPPSFWRGFVETEQENLVPVPALGGERGPFFQPIGSPEPESGQLSPAGTCCLPSTLRSCVGKASRAPQGPTPRKVGRFFPSPV</sequence>
<organism evidence="5 6">
    <name type="scientific">Geospiza parvula</name>
    <name type="common">Small tree-finch</name>
    <name type="synonym">Camarhynchus parvulus</name>
    <dbReference type="NCBI Taxonomy" id="87175"/>
    <lineage>
        <taxon>Eukaryota</taxon>
        <taxon>Metazoa</taxon>
        <taxon>Chordata</taxon>
        <taxon>Craniata</taxon>
        <taxon>Vertebrata</taxon>
        <taxon>Euteleostomi</taxon>
        <taxon>Archelosauria</taxon>
        <taxon>Archosauria</taxon>
        <taxon>Dinosauria</taxon>
        <taxon>Saurischia</taxon>
        <taxon>Theropoda</taxon>
        <taxon>Coelurosauria</taxon>
        <taxon>Aves</taxon>
        <taxon>Neognathae</taxon>
        <taxon>Neoaves</taxon>
        <taxon>Telluraves</taxon>
        <taxon>Australaves</taxon>
        <taxon>Passeriformes</taxon>
        <taxon>Thraupidae</taxon>
        <taxon>Camarhynchus</taxon>
    </lineage>
</organism>
<evidence type="ECO:0000256" key="1">
    <source>
        <dbReference type="ARBA" id="ARBA00022723"/>
    </source>
</evidence>
<dbReference type="AlphaFoldDB" id="A0A8C3M6G5"/>
<dbReference type="GO" id="GO:0051233">
    <property type="term" value="C:spindle midzone"/>
    <property type="evidence" value="ECO:0007669"/>
    <property type="project" value="TreeGrafter"/>
</dbReference>
<feature type="coiled-coil region" evidence="3">
    <location>
        <begin position="51"/>
        <end position="110"/>
    </location>
</feature>
<evidence type="ECO:0000313" key="5">
    <source>
        <dbReference type="Ensembl" id="ENSCPVP00000000619.2"/>
    </source>
</evidence>
<keyword evidence="6" id="KW-1185">Reference proteome</keyword>
<dbReference type="GO" id="GO:0005634">
    <property type="term" value="C:nucleus"/>
    <property type="evidence" value="ECO:0007669"/>
    <property type="project" value="TreeGrafter"/>
</dbReference>
<reference evidence="5" key="2">
    <citation type="submission" date="2025-08" db="UniProtKB">
        <authorList>
            <consortium name="Ensembl"/>
        </authorList>
    </citation>
    <scope>IDENTIFICATION</scope>
</reference>
<keyword evidence="3" id="KW-0175">Coiled coil</keyword>
<dbReference type="CDD" id="cd20821">
    <property type="entry name" value="C1_MgcRacGAP"/>
    <property type="match status" value="1"/>
</dbReference>
<dbReference type="GO" id="GO:0000281">
    <property type="term" value="P:mitotic cytokinesis"/>
    <property type="evidence" value="ECO:0007669"/>
    <property type="project" value="TreeGrafter"/>
</dbReference>
<gene>
    <name evidence="5" type="primary">LOC115905721</name>
</gene>
<evidence type="ECO:0000256" key="4">
    <source>
        <dbReference type="SAM" id="MobiDB-lite"/>
    </source>
</evidence>
<evidence type="ECO:0000313" key="6">
    <source>
        <dbReference type="Proteomes" id="UP000694382"/>
    </source>
</evidence>
<dbReference type="SMART" id="SM00324">
    <property type="entry name" value="RhoGAP"/>
    <property type="match status" value="1"/>
</dbReference>
<feature type="compositionally biased region" description="Pro residues" evidence="4">
    <location>
        <begin position="294"/>
        <end position="304"/>
    </location>
</feature>
<evidence type="ECO:0000256" key="3">
    <source>
        <dbReference type="SAM" id="Coils"/>
    </source>
</evidence>
<feature type="region of interest" description="Disordered" evidence="4">
    <location>
        <begin position="240"/>
        <end position="307"/>
    </location>
</feature>
<dbReference type="PROSITE" id="PS50081">
    <property type="entry name" value="ZF_DAG_PE_2"/>
    <property type="match status" value="1"/>
</dbReference>
<dbReference type="Pfam" id="PF00620">
    <property type="entry name" value="RhoGAP"/>
    <property type="match status" value="1"/>
</dbReference>
<dbReference type="InterPro" id="IPR000198">
    <property type="entry name" value="RhoGAP_dom"/>
</dbReference>
<feature type="compositionally biased region" description="Basic residues" evidence="4">
    <location>
        <begin position="240"/>
        <end position="249"/>
    </location>
</feature>
<dbReference type="GO" id="GO:0005096">
    <property type="term" value="F:GTPase activator activity"/>
    <property type="evidence" value="ECO:0007669"/>
    <property type="project" value="TreeGrafter"/>
</dbReference>
<dbReference type="GO" id="GO:0051256">
    <property type="term" value="P:mitotic spindle midzone assembly"/>
    <property type="evidence" value="ECO:0007669"/>
    <property type="project" value="TreeGrafter"/>
</dbReference>